<evidence type="ECO:0000259" key="8">
    <source>
        <dbReference type="Pfam" id="PF00892"/>
    </source>
</evidence>
<feature type="transmembrane region" description="Helical" evidence="7">
    <location>
        <begin position="63"/>
        <end position="83"/>
    </location>
</feature>
<keyword evidence="3" id="KW-1003">Cell membrane</keyword>
<keyword evidence="4 7" id="KW-0812">Transmembrane</keyword>
<accession>A0ABU8HDP5</accession>
<keyword evidence="6 7" id="KW-0472">Membrane</keyword>
<evidence type="ECO:0000256" key="4">
    <source>
        <dbReference type="ARBA" id="ARBA00022692"/>
    </source>
</evidence>
<evidence type="ECO:0000313" key="10">
    <source>
        <dbReference type="Proteomes" id="UP001312865"/>
    </source>
</evidence>
<sequence>MVSRKRIANNALLFVAFVWGSTFVIVQKAIAFLPPFSFNFIRFFLASLILFSFYFIHRRTKPIPYSVIAPGILLGFFLFIGYATQTLGLLYTTPARAGFITGLSVVIVPFLALAFSKQRPSIFAITGAILAAFGLYLLSSISSQAINVGDLLVLGCAVAFAVHIFVTEKYAASYSALLLAAIQLLSVSFFSLVGVFLFEDITFMTNVELYLHPTVVVGLLVTILFATAAAFLIQTWAQQFTSSTRVAVIFAMEPVFAALTSFILINEKLTIQQVIGCLLIFIGMIIVELKLSKLKPKQQKNIPS</sequence>
<evidence type="ECO:0000256" key="5">
    <source>
        <dbReference type="ARBA" id="ARBA00022989"/>
    </source>
</evidence>
<feature type="transmembrane region" description="Helical" evidence="7">
    <location>
        <begin position="36"/>
        <end position="56"/>
    </location>
</feature>
<keyword evidence="5 7" id="KW-1133">Transmembrane helix</keyword>
<dbReference type="InterPro" id="IPR051258">
    <property type="entry name" value="Diverse_Substrate_Transporter"/>
</dbReference>
<evidence type="ECO:0000313" key="9">
    <source>
        <dbReference type="EMBL" id="MEI5907264.1"/>
    </source>
</evidence>
<organism evidence="9 10">
    <name type="scientific">Bacillus spongiae</name>
    <dbReference type="NCBI Taxonomy" id="2683610"/>
    <lineage>
        <taxon>Bacteria</taxon>
        <taxon>Bacillati</taxon>
        <taxon>Bacillota</taxon>
        <taxon>Bacilli</taxon>
        <taxon>Bacillales</taxon>
        <taxon>Bacillaceae</taxon>
        <taxon>Bacillus</taxon>
    </lineage>
</organism>
<evidence type="ECO:0000256" key="6">
    <source>
        <dbReference type="ARBA" id="ARBA00023136"/>
    </source>
</evidence>
<evidence type="ECO:0000256" key="3">
    <source>
        <dbReference type="ARBA" id="ARBA00022475"/>
    </source>
</evidence>
<feature type="transmembrane region" description="Helical" evidence="7">
    <location>
        <begin position="12"/>
        <end position="30"/>
    </location>
</feature>
<dbReference type="EMBL" id="JBBAXC010000006">
    <property type="protein sequence ID" value="MEI5907264.1"/>
    <property type="molecule type" value="Genomic_DNA"/>
</dbReference>
<feature type="domain" description="EamA" evidence="8">
    <location>
        <begin position="12"/>
        <end position="139"/>
    </location>
</feature>
<feature type="transmembrane region" description="Helical" evidence="7">
    <location>
        <begin position="177"/>
        <end position="198"/>
    </location>
</feature>
<dbReference type="PANTHER" id="PTHR42920">
    <property type="entry name" value="OS03G0707200 PROTEIN-RELATED"/>
    <property type="match status" value="1"/>
</dbReference>
<feature type="transmembrane region" description="Helical" evidence="7">
    <location>
        <begin position="95"/>
        <end position="115"/>
    </location>
</feature>
<comment type="caution">
    <text evidence="9">The sequence shown here is derived from an EMBL/GenBank/DDBJ whole genome shotgun (WGS) entry which is preliminary data.</text>
</comment>
<comment type="similarity">
    <text evidence="2">Belongs to the EamA transporter family.</text>
</comment>
<feature type="transmembrane region" description="Helical" evidence="7">
    <location>
        <begin position="271"/>
        <end position="291"/>
    </location>
</feature>
<gene>
    <name evidence="9" type="ORF">WAK64_09360</name>
</gene>
<dbReference type="InterPro" id="IPR037185">
    <property type="entry name" value="EmrE-like"/>
</dbReference>
<dbReference type="SUPFAM" id="SSF103481">
    <property type="entry name" value="Multidrug resistance efflux transporter EmrE"/>
    <property type="match status" value="2"/>
</dbReference>
<dbReference type="RefSeq" id="WP_336586786.1">
    <property type="nucleotide sequence ID" value="NZ_JBBAXC010000006.1"/>
</dbReference>
<evidence type="ECO:0000256" key="2">
    <source>
        <dbReference type="ARBA" id="ARBA00007362"/>
    </source>
</evidence>
<reference evidence="9 10" key="1">
    <citation type="journal article" date="2018" name="J. Microbiol.">
        <title>Bacillus spongiae sp. nov., isolated from sponge of Jeju Island.</title>
        <authorList>
            <person name="Lee G.E."/>
            <person name="Im W.T."/>
            <person name="Park J.S."/>
        </authorList>
    </citation>
    <scope>NUCLEOTIDE SEQUENCE [LARGE SCALE GENOMIC DNA]</scope>
    <source>
        <strain evidence="9 10">135PIL107-10</strain>
    </source>
</reference>
<name>A0ABU8HDP5_9BACI</name>
<dbReference type="Gene3D" id="1.10.3730.20">
    <property type="match status" value="1"/>
</dbReference>
<comment type="subcellular location">
    <subcellularLocation>
        <location evidence="1">Cell membrane</location>
        <topology evidence="1">Multi-pass membrane protein</topology>
    </subcellularLocation>
</comment>
<feature type="transmembrane region" description="Helical" evidence="7">
    <location>
        <begin position="145"/>
        <end position="165"/>
    </location>
</feature>
<evidence type="ECO:0000256" key="7">
    <source>
        <dbReference type="SAM" id="Phobius"/>
    </source>
</evidence>
<feature type="transmembrane region" description="Helical" evidence="7">
    <location>
        <begin position="210"/>
        <end position="233"/>
    </location>
</feature>
<feature type="transmembrane region" description="Helical" evidence="7">
    <location>
        <begin position="245"/>
        <end position="265"/>
    </location>
</feature>
<dbReference type="Pfam" id="PF00892">
    <property type="entry name" value="EamA"/>
    <property type="match status" value="2"/>
</dbReference>
<dbReference type="InterPro" id="IPR000620">
    <property type="entry name" value="EamA_dom"/>
</dbReference>
<protein>
    <submittedName>
        <fullName evidence="9">DMT family transporter</fullName>
    </submittedName>
</protein>
<keyword evidence="10" id="KW-1185">Reference proteome</keyword>
<proteinExistence type="inferred from homology"/>
<feature type="transmembrane region" description="Helical" evidence="7">
    <location>
        <begin position="122"/>
        <end position="139"/>
    </location>
</feature>
<feature type="domain" description="EamA" evidence="8">
    <location>
        <begin position="148"/>
        <end position="287"/>
    </location>
</feature>
<dbReference type="Proteomes" id="UP001312865">
    <property type="component" value="Unassembled WGS sequence"/>
</dbReference>
<dbReference type="PANTHER" id="PTHR42920:SF5">
    <property type="entry name" value="EAMA DOMAIN-CONTAINING PROTEIN"/>
    <property type="match status" value="1"/>
</dbReference>
<evidence type="ECO:0000256" key="1">
    <source>
        <dbReference type="ARBA" id="ARBA00004651"/>
    </source>
</evidence>